<name>H8L2L6_FRAAD</name>
<dbReference type="AlphaFoldDB" id="H8L2L6"/>
<evidence type="ECO:0000313" key="1">
    <source>
        <dbReference type="EMBL" id="AFC85483.1"/>
    </source>
</evidence>
<dbReference type="Proteomes" id="UP000005234">
    <property type="component" value="Chromosome"/>
</dbReference>
<evidence type="ECO:0000313" key="2">
    <source>
        <dbReference type="Proteomes" id="UP000005234"/>
    </source>
</evidence>
<organism evidence="1 2">
    <name type="scientific">Frateuria aurantia (strain ATCC 33424 / DSM 6220 / KCTC 2777 / LMG 1558 / NBRC 3245 / NCIMB 13370)</name>
    <name type="common">Acetobacter aurantius</name>
    <dbReference type="NCBI Taxonomy" id="767434"/>
    <lineage>
        <taxon>Bacteria</taxon>
        <taxon>Pseudomonadati</taxon>
        <taxon>Pseudomonadota</taxon>
        <taxon>Gammaproteobacteria</taxon>
        <taxon>Lysobacterales</taxon>
        <taxon>Rhodanobacteraceae</taxon>
        <taxon>Frateuria</taxon>
    </lineage>
</organism>
<dbReference type="HOGENOM" id="CLU_3080139_0_0_6"/>
<reference evidence="1" key="1">
    <citation type="submission" date="2012-02" db="EMBL/GenBank/DDBJ databases">
        <title>The complete genome of Frateuria aurantia DSM 6220.</title>
        <authorList>
            <consortium name="US DOE Joint Genome Institute (JGI-PGF)"/>
            <person name="Lucas S."/>
            <person name="Copeland A."/>
            <person name="Lapidus A."/>
            <person name="Glavina del Rio T."/>
            <person name="Dalin E."/>
            <person name="Tice H."/>
            <person name="Bruce D."/>
            <person name="Goodwin L."/>
            <person name="Pitluck S."/>
            <person name="Peters L."/>
            <person name="Ovchinnikova G."/>
            <person name="Teshima H."/>
            <person name="Kyrpides N."/>
            <person name="Mavromatis K."/>
            <person name="Ivanova N."/>
            <person name="Brettin T."/>
            <person name="Detter J.C."/>
            <person name="Han C."/>
            <person name="Larimer F."/>
            <person name="Land M."/>
            <person name="Hauser L."/>
            <person name="Markowitz V."/>
            <person name="Cheng J.-F."/>
            <person name="Hugenholtz P."/>
            <person name="Woyke T."/>
            <person name="Wu D."/>
            <person name="Brambilla E."/>
            <person name="Klenk H.-P."/>
            <person name="Eisen J.A."/>
        </authorList>
    </citation>
    <scope>NUCLEOTIDE SEQUENCE</scope>
    <source>
        <strain evidence="1">DSM 6220</strain>
    </source>
</reference>
<sequence length="52" mass="5756">MGLHETIRQQKTHQVAGFKGFMGLYETPCNLYLVPEVGLEPTSLAAEDFESA</sequence>
<dbReference type="KEGG" id="fau:Fraau_1019"/>
<accession>H8L2L6</accession>
<dbReference type="EMBL" id="CP003350">
    <property type="protein sequence ID" value="AFC85483.1"/>
    <property type="molecule type" value="Genomic_DNA"/>
</dbReference>
<proteinExistence type="predicted"/>
<protein>
    <submittedName>
        <fullName evidence="1">Uncharacterized protein</fullName>
    </submittedName>
</protein>
<keyword evidence="2" id="KW-1185">Reference proteome</keyword>
<gene>
    <name evidence="1" type="ordered locus">Fraau_1019</name>
</gene>